<proteinExistence type="predicted"/>
<evidence type="ECO:0000313" key="1">
    <source>
        <dbReference type="EMBL" id="KAK3743398.1"/>
    </source>
</evidence>
<protein>
    <submittedName>
        <fullName evidence="1">Uncharacterized protein</fullName>
    </submittedName>
</protein>
<reference evidence="1" key="1">
    <citation type="journal article" date="2023" name="G3 (Bethesda)">
        <title>A reference genome for the long-term kleptoplast-retaining sea slug Elysia crispata morphotype clarki.</title>
        <authorList>
            <person name="Eastman K.E."/>
            <person name="Pendleton A.L."/>
            <person name="Shaikh M.A."/>
            <person name="Suttiyut T."/>
            <person name="Ogas R."/>
            <person name="Tomko P."/>
            <person name="Gavelis G."/>
            <person name="Widhalm J.R."/>
            <person name="Wisecaver J.H."/>
        </authorList>
    </citation>
    <scope>NUCLEOTIDE SEQUENCE</scope>
    <source>
        <strain evidence="1">ECLA1</strain>
    </source>
</reference>
<comment type="caution">
    <text evidence="1">The sequence shown here is derived from an EMBL/GenBank/DDBJ whole genome shotgun (WGS) entry which is preliminary data.</text>
</comment>
<sequence length="147" mass="15794">GESFRIWSRPGPVGYLAEPVPSTGPSAFPEIDVTKLEVADPKFYSSTKNPDHKGVSVPILGFYLCTGVVPGCCDGTGRLLAHSDGSWVGGRADLVPVVSRSYGLVLRHAWCEGASSEKITKVYIKIIAAPIRAKANCFEIKSFVRGR</sequence>
<organism evidence="1 2">
    <name type="scientific">Elysia crispata</name>
    <name type="common">lettuce slug</name>
    <dbReference type="NCBI Taxonomy" id="231223"/>
    <lineage>
        <taxon>Eukaryota</taxon>
        <taxon>Metazoa</taxon>
        <taxon>Spiralia</taxon>
        <taxon>Lophotrochozoa</taxon>
        <taxon>Mollusca</taxon>
        <taxon>Gastropoda</taxon>
        <taxon>Heterobranchia</taxon>
        <taxon>Euthyneura</taxon>
        <taxon>Panpulmonata</taxon>
        <taxon>Sacoglossa</taxon>
        <taxon>Placobranchoidea</taxon>
        <taxon>Plakobranchidae</taxon>
        <taxon>Elysia</taxon>
    </lineage>
</organism>
<name>A0AAE0YEZ0_9GAST</name>
<dbReference type="AlphaFoldDB" id="A0AAE0YEZ0"/>
<accession>A0AAE0YEZ0</accession>
<evidence type="ECO:0000313" key="2">
    <source>
        <dbReference type="Proteomes" id="UP001283361"/>
    </source>
</evidence>
<keyword evidence="2" id="KW-1185">Reference proteome</keyword>
<feature type="non-terminal residue" evidence="1">
    <location>
        <position position="1"/>
    </location>
</feature>
<gene>
    <name evidence="1" type="ORF">RRG08_042476</name>
</gene>
<dbReference type="EMBL" id="JAWDGP010006311">
    <property type="protein sequence ID" value="KAK3743398.1"/>
    <property type="molecule type" value="Genomic_DNA"/>
</dbReference>
<dbReference type="Proteomes" id="UP001283361">
    <property type="component" value="Unassembled WGS sequence"/>
</dbReference>